<dbReference type="CDD" id="cd18785">
    <property type="entry name" value="SF2_C"/>
    <property type="match status" value="1"/>
</dbReference>
<feature type="compositionally biased region" description="Low complexity" evidence="1">
    <location>
        <begin position="254"/>
        <end position="263"/>
    </location>
</feature>
<reference evidence="3 4" key="1">
    <citation type="submission" date="2022-04" db="EMBL/GenBank/DDBJ databases">
        <title>Positive selection, recombination, and allopatry shape intraspecific diversity of widespread and dominant cyanobacteria.</title>
        <authorList>
            <person name="Wei J."/>
            <person name="Shu W."/>
            <person name="Hu C."/>
        </authorList>
    </citation>
    <scope>NUCLEOTIDE SEQUENCE [LARGE SCALE GENOMIC DNA]</scope>
    <source>
        <strain evidence="3 4">AS-A4</strain>
    </source>
</reference>
<keyword evidence="3" id="KW-0378">Hydrolase</keyword>
<name>A0ABV0KKS7_9CYAN</name>
<dbReference type="Pfam" id="PF00271">
    <property type="entry name" value="Helicase_C"/>
    <property type="match status" value="1"/>
</dbReference>
<evidence type="ECO:0000256" key="1">
    <source>
        <dbReference type="SAM" id="MobiDB-lite"/>
    </source>
</evidence>
<dbReference type="GO" id="GO:0004386">
    <property type="term" value="F:helicase activity"/>
    <property type="evidence" value="ECO:0007669"/>
    <property type="project" value="UniProtKB-KW"/>
</dbReference>
<dbReference type="SMART" id="SM00490">
    <property type="entry name" value="HELICc"/>
    <property type="match status" value="1"/>
</dbReference>
<feature type="region of interest" description="Disordered" evidence="1">
    <location>
        <begin position="136"/>
        <end position="164"/>
    </location>
</feature>
<protein>
    <submittedName>
        <fullName evidence="3">DISARM system helicase DrmA</fullName>
    </submittedName>
</protein>
<evidence type="ECO:0000313" key="4">
    <source>
        <dbReference type="Proteomes" id="UP001476950"/>
    </source>
</evidence>
<evidence type="ECO:0000313" key="3">
    <source>
        <dbReference type="EMBL" id="MEP1059717.1"/>
    </source>
</evidence>
<dbReference type="NCBIfam" id="NF038325">
    <property type="entry name" value="DISARM_DrmAS"/>
    <property type="match status" value="1"/>
</dbReference>
<organism evidence="3 4">
    <name type="scientific">Stenomitos frigidus AS-A4</name>
    <dbReference type="NCBI Taxonomy" id="2933935"/>
    <lineage>
        <taxon>Bacteria</taxon>
        <taxon>Bacillati</taxon>
        <taxon>Cyanobacteriota</taxon>
        <taxon>Cyanophyceae</taxon>
        <taxon>Leptolyngbyales</taxon>
        <taxon>Leptolyngbyaceae</taxon>
        <taxon>Stenomitos</taxon>
    </lineage>
</organism>
<dbReference type="Gene3D" id="3.40.50.300">
    <property type="entry name" value="P-loop containing nucleotide triphosphate hydrolases"/>
    <property type="match status" value="1"/>
</dbReference>
<accession>A0ABV0KKS7</accession>
<feature type="region of interest" description="Disordered" evidence="1">
    <location>
        <begin position="214"/>
        <end position="267"/>
    </location>
</feature>
<dbReference type="Proteomes" id="UP001476950">
    <property type="component" value="Unassembled WGS sequence"/>
</dbReference>
<dbReference type="InterPro" id="IPR001650">
    <property type="entry name" value="Helicase_C-like"/>
</dbReference>
<keyword evidence="3" id="KW-0347">Helicase</keyword>
<comment type="caution">
    <text evidence="3">The sequence shown here is derived from an EMBL/GenBank/DDBJ whole genome shotgun (WGS) entry which is preliminary data.</text>
</comment>
<keyword evidence="3" id="KW-0067">ATP-binding</keyword>
<keyword evidence="4" id="KW-1185">Reference proteome</keyword>
<sequence length="1337" mass="147647">MKIIKLPAILPGTLNLVAVNQQLRERTAQLDWSAVVSASEPQLSVLLAGLDLSDDADVLDCEDSTLSDTIAEKVVQALQAAPKRIKTVKAVATPAKVAPTVWQQPSLVEPQFVATTQEQGEGQGKLIEMQFVPMKTQEAQQPAAEAAASQEQPLPSDAPPVLKPPSHYQIRAELEQAVLADLLGPAGGAYEEVDEARVSDRYLVGLLAPLHRRNRSAPTNDQAEPTDELATAKTGTVDEGTEQLDELAVGGTGTIDDGTTETTNPVSETMFPSSLGLSFCVSGTAQAITIKAGWGQYERAKSEALETPTGAPKTVWRRYPVVGQSPPIPLQAGGLEPWRIDPDREVYVRGQIRACDDDWIISLFLVNEQREPERSPDQAWLFQPELSVEAADLQQRNIFIRKAQQRLLGKLDPVQYAEEQAMAMLYRHQVEFAVGLGTGVHAELADGSTDRAVRLCTRVVPTYEVPKTDAPTPDEIPGLAGLVLDMQVLAEAPPIALLEQLKPLVTAYAAWIVEQAARVADASAQLQGYETIANDTLANCTRTLERIQAGLALLQADPQALEAFQFANRAMWQQRVHSLFAEQKRRGEAVELNTVDMPKNRSWRPFQLAFILLNLPSISDLHHPDRSHETEAIADLLWFPTGGGKTEAYLGLTAYTIGLRRLQGTIAGRSGEAGVAVLMRYTLRLLTLQQFQRATALICACEAIRREDTAKWGNEPFRIGLWVGQKTTPNRTEQSEEFLKQKLGQYQPTSSGSPHQLTNCPWCGTTIDPGKQHIKVESFAKGQARTLIYCGDALGRCLFSQKQSPTEGLPILVVDEEIYRRLPTLLIATVDKFAQMPWNGAVQMLFGQVDGYCQRHGFVSPEIEDSLSHPAKYGQPLAKTLPSNPLRPPDLIIQDELHLISGPLGTLVGLYETAVDKLCSWTVDGKTVRPKVIASTATIRQARDQIHHLFLRQVQVFPPQGLDVTDNFFSLQREPGEDYPGRRYLGICATGRRLKAALIRVYTAVLAASQALYDKYGEAADPWMTLVGYFNSMRELGGTRRLVDDDIQSRLGKMDQRGLAKRSRLEVKELTSRIASTDIPVVLDALEVPFNPHREKKIDTRKPIDVLLATNMISVGVDVRRLGAMVVTGQPKTTAEYIQATSRVGRAFPGLVFTVYNWARPRDLSHYEQFEHYHTTFYKHVEALSVTPFAPRAIDRGLAALFVSLVRLQGIELNQNEKAGRIDRNHPYIQAAIETIVTRAANVDGLKTRDLVRQELEAKLDYWLEQSDNLLGGAVLGYKPKKDGITTGLLTQPGQGDWQPFTCLNSLRNVEPTIGLILDDRIPEDDFRAPQPMPSSP</sequence>
<dbReference type="RefSeq" id="WP_190452182.1">
    <property type="nucleotide sequence ID" value="NZ_JAMPLM010000012.1"/>
</dbReference>
<feature type="compositionally biased region" description="Low complexity" evidence="1">
    <location>
        <begin position="137"/>
        <end position="153"/>
    </location>
</feature>
<dbReference type="SUPFAM" id="SSF52540">
    <property type="entry name" value="P-loop containing nucleoside triphosphate hydrolases"/>
    <property type="match status" value="1"/>
</dbReference>
<dbReference type="PROSITE" id="PS51194">
    <property type="entry name" value="HELICASE_CTER"/>
    <property type="match status" value="1"/>
</dbReference>
<dbReference type="EMBL" id="JAMPLM010000012">
    <property type="protein sequence ID" value="MEP1059717.1"/>
    <property type="molecule type" value="Genomic_DNA"/>
</dbReference>
<proteinExistence type="predicted"/>
<dbReference type="InterPro" id="IPR027417">
    <property type="entry name" value="P-loop_NTPase"/>
</dbReference>
<feature type="domain" description="Helicase C-terminal" evidence="2">
    <location>
        <begin position="1011"/>
        <end position="1185"/>
    </location>
</feature>
<evidence type="ECO:0000259" key="2">
    <source>
        <dbReference type="PROSITE" id="PS51194"/>
    </source>
</evidence>
<keyword evidence="3" id="KW-0547">Nucleotide-binding</keyword>
<gene>
    <name evidence="3" type="primary">drmA</name>
    <name evidence="3" type="ORF">NDI38_14845</name>
</gene>